<evidence type="ECO:0000313" key="3">
    <source>
        <dbReference type="Proteomes" id="UP000199334"/>
    </source>
</evidence>
<dbReference type="STRING" id="237069.SAMN05216498_3110"/>
<proteinExistence type="predicted"/>
<dbReference type="EMBL" id="FNIG01000009">
    <property type="protein sequence ID" value="SDN80452.1"/>
    <property type="molecule type" value="Genomic_DNA"/>
</dbReference>
<feature type="domain" description="PepSY" evidence="1">
    <location>
        <begin position="30"/>
        <end position="99"/>
    </location>
</feature>
<organism evidence="2 3">
    <name type="scientific">Tenuibacillus multivorans</name>
    <dbReference type="NCBI Taxonomy" id="237069"/>
    <lineage>
        <taxon>Bacteria</taxon>
        <taxon>Bacillati</taxon>
        <taxon>Bacillota</taxon>
        <taxon>Bacilli</taxon>
        <taxon>Bacillales</taxon>
        <taxon>Bacillaceae</taxon>
        <taxon>Tenuibacillus</taxon>
    </lineage>
</organism>
<reference evidence="2 3" key="1">
    <citation type="submission" date="2016-10" db="EMBL/GenBank/DDBJ databases">
        <authorList>
            <person name="de Groot N.N."/>
        </authorList>
    </citation>
    <scope>NUCLEOTIDE SEQUENCE [LARGE SCALE GENOMIC DNA]</scope>
    <source>
        <strain evidence="2 3">CGMCC 1.3442</strain>
    </source>
</reference>
<sequence>MKWYKLIAPAAIGMTVGTLIGRKVTNQWLNPEVALKKVKEAFKTNGPISGSWILMEREEFSKEDELYHVYRGGISRNIDGKTVQYAFLVDATNGDILEIDRESNQ</sequence>
<protein>
    <submittedName>
        <fullName evidence="2">Predicted small secreted protein</fullName>
    </submittedName>
</protein>
<gene>
    <name evidence="2" type="ORF">SAMN05216498_3110</name>
</gene>
<dbReference type="InterPro" id="IPR025711">
    <property type="entry name" value="PepSY"/>
</dbReference>
<accession>A0A1H0EDM3</accession>
<keyword evidence="3" id="KW-1185">Reference proteome</keyword>
<dbReference type="AlphaFoldDB" id="A0A1H0EDM3"/>
<dbReference type="Proteomes" id="UP000199334">
    <property type="component" value="Unassembled WGS sequence"/>
</dbReference>
<dbReference type="OrthoDB" id="2989832at2"/>
<evidence type="ECO:0000313" key="2">
    <source>
        <dbReference type="EMBL" id="SDN80452.1"/>
    </source>
</evidence>
<name>A0A1H0EDM3_9BACI</name>
<dbReference type="Pfam" id="PF03413">
    <property type="entry name" value="PepSY"/>
    <property type="match status" value="1"/>
</dbReference>
<dbReference type="RefSeq" id="WP_093857497.1">
    <property type="nucleotide sequence ID" value="NZ_BJVZ01000009.1"/>
</dbReference>
<evidence type="ECO:0000259" key="1">
    <source>
        <dbReference type="Pfam" id="PF03413"/>
    </source>
</evidence>